<accession>A0A0E9REE1</accession>
<organism evidence="1">
    <name type="scientific">Anguilla anguilla</name>
    <name type="common">European freshwater eel</name>
    <name type="synonym">Muraena anguilla</name>
    <dbReference type="NCBI Taxonomy" id="7936"/>
    <lineage>
        <taxon>Eukaryota</taxon>
        <taxon>Metazoa</taxon>
        <taxon>Chordata</taxon>
        <taxon>Craniata</taxon>
        <taxon>Vertebrata</taxon>
        <taxon>Euteleostomi</taxon>
        <taxon>Actinopterygii</taxon>
        <taxon>Neopterygii</taxon>
        <taxon>Teleostei</taxon>
        <taxon>Anguilliformes</taxon>
        <taxon>Anguillidae</taxon>
        <taxon>Anguilla</taxon>
    </lineage>
</organism>
<dbReference type="AlphaFoldDB" id="A0A0E9REE1"/>
<protein>
    <submittedName>
        <fullName evidence="1">Uncharacterized protein</fullName>
    </submittedName>
</protein>
<sequence length="43" mass="4743">MVQVTGFIIIVRNICPLFYICINSIRLLPCTGFTSGNHYPGGL</sequence>
<proteinExistence type="predicted"/>
<dbReference type="EMBL" id="GBXM01081752">
    <property type="protein sequence ID" value="JAH26825.1"/>
    <property type="molecule type" value="Transcribed_RNA"/>
</dbReference>
<evidence type="ECO:0000313" key="1">
    <source>
        <dbReference type="EMBL" id="JAH26825.1"/>
    </source>
</evidence>
<name>A0A0E9REE1_ANGAN</name>
<reference evidence="1" key="1">
    <citation type="submission" date="2014-11" db="EMBL/GenBank/DDBJ databases">
        <authorList>
            <person name="Amaro Gonzalez C."/>
        </authorList>
    </citation>
    <scope>NUCLEOTIDE SEQUENCE</scope>
</reference>
<reference evidence="1" key="2">
    <citation type="journal article" date="2015" name="Fish Shellfish Immunol.">
        <title>Early steps in the European eel (Anguilla anguilla)-Vibrio vulnificus interaction in the gills: Role of the RtxA13 toxin.</title>
        <authorList>
            <person name="Callol A."/>
            <person name="Pajuelo D."/>
            <person name="Ebbesson L."/>
            <person name="Teles M."/>
            <person name="MacKenzie S."/>
            <person name="Amaro C."/>
        </authorList>
    </citation>
    <scope>NUCLEOTIDE SEQUENCE</scope>
</reference>